<feature type="transmembrane region" description="Helical" evidence="2">
    <location>
        <begin position="227"/>
        <end position="248"/>
    </location>
</feature>
<gene>
    <name evidence="3" type="ORF">FGL98_11505</name>
</gene>
<keyword evidence="4" id="KW-1185">Reference proteome</keyword>
<keyword evidence="2" id="KW-1133">Transmembrane helix</keyword>
<protein>
    <submittedName>
        <fullName evidence="3">DUF3533 domain-containing protein</fullName>
    </submittedName>
</protein>
<comment type="caution">
    <text evidence="3">The sequence shown here is derived from an EMBL/GenBank/DDBJ whole genome shotgun (WGS) entry which is preliminary data.</text>
</comment>
<proteinExistence type="predicted"/>
<dbReference type="RefSeq" id="WP_146316911.1">
    <property type="nucleotide sequence ID" value="NZ_VCQV01000014.1"/>
</dbReference>
<dbReference type="OrthoDB" id="3288304at2"/>
<reference evidence="3 4" key="2">
    <citation type="submission" date="2019-08" db="EMBL/GenBank/DDBJ databases">
        <title>Jejuicoccus antrihumi gen. nov., sp. nov., a new member of the family Dermacoccaceae isolated from a cave.</title>
        <authorList>
            <person name="Schumann P."/>
            <person name="Kim I.S."/>
        </authorList>
    </citation>
    <scope>NUCLEOTIDE SEQUENCE [LARGE SCALE GENOMIC DNA]</scope>
    <source>
        <strain evidence="3 4">C5-26</strain>
    </source>
</reference>
<sequence>MDDDAHEDTGGPDEPYDAPRERRRRRAGTIYGPADGYERSRDEPMRSRLKDVLGPRTIGLLIGAILVQFGFIASYVGAFHDPQPHALTVTVVASHGWQGYVSNELNAVPGKPVWAYASTDEASAKQNLKDGKRQAVYLFNRDGTKDTLLVNSAEGSSITAAMETIFHQVATKKHRTLAVNDVVPVQKGDERGLTSFYLVVGWLVGGYLMASLLGIRKGPKARNFRRVLWRLFGCLAYACLSGLGGAWIVGPLLGALTGHFWAMAGIGMLLSMCASIFTMGMEALFGIIGVGVSIVLFVVLGNPSAGGAFGYQLLPTFWRVIGPWLPNGAGVDSVRSVVYLGGTDIRFHLAVIAWWLVVGLLALLLVSNNTYWGFTQKRPVSDDQREPEGMDARS</sequence>
<feature type="transmembrane region" description="Helical" evidence="2">
    <location>
        <begin position="345"/>
        <end position="366"/>
    </location>
</feature>
<reference evidence="3 4" key="1">
    <citation type="submission" date="2019-05" db="EMBL/GenBank/DDBJ databases">
        <authorList>
            <person name="Lee S.D."/>
        </authorList>
    </citation>
    <scope>NUCLEOTIDE SEQUENCE [LARGE SCALE GENOMIC DNA]</scope>
    <source>
        <strain evidence="3 4">C5-26</strain>
    </source>
</reference>
<feature type="transmembrane region" description="Helical" evidence="2">
    <location>
        <begin position="196"/>
        <end position="215"/>
    </location>
</feature>
<dbReference type="AlphaFoldDB" id="A0A563E122"/>
<evidence type="ECO:0000313" key="4">
    <source>
        <dbReference type="Proteomes" id="UP000320244"/>
    </source>
</evidence>
<feature type="compositionally biased region" description="Basic and acidic residues" evidence="1">
    <location>
        <begin position="36"/>
        <end position="45"/>
    </location>
</feature>
<feature type="transmembrane region" description="Helical" evidence="2">
    <location>
        <begin position="58"/>
        <end position="78"/>
    </location>
</feature>
<organism evidence="3 4">
    <name type="scientific">Leekyejoonella antrihumi</name>
    <dbReference type="NCBI Taxonomy" id="1660198"/>
    <lineage>
        <taxon>Bacteria</taxon>
        <taxon>Bacillati</taxon>
        <taxon>Actinomycetota</taxon>
        <taxon>Actinomycetes</taxon>
        <taxon>Micrococcales</taxon>
        <taxon>Dermacoccaceae</taxon>
        <taxon>Leekyejoonella</taxon>
    </lineage>
</organism>
<keyword evidence="2" id="KW-0472">Membrane</keyword>
<feature type="transmembrane region" description="Helical" evidence="2">
    <location>
        <begin position="284"/>
        <end position="305"/>
    </location>
</feature>
<keyword evidence="2" id="KW-0812">Transmembrane</keyword>
<dbReference type="Proteomes" id="UP000320244">
    <property type="component" value="Unassembled WGS sequence"/>
</dbReference>
<feature type="compositionally biased region" description="Acidic residues" evidence="1">
    <location>
        <begin position="1"/>
        <end position="16"/>
    </location>
</feature>
<evidence type="ECO:0000313" key="3">
    <source>
        <dbReference type="EMBL" id="TWP36069.1"/>
    </source>
</evidence>
<dbReference type="EMBL" id="VCQV01000014">
    <property type="protein sequence ID" value="TWP36069.1"/>
    <property type="molecule type" value="Genomic_DNA"/>
</dbReference>
<name>A0A563E122_9MICO</name>
<accession>A0A563E122</accession>
<evidence type="ECO:0000256" key="2">
    <source>
        <dbReference type="SAM" id="Phobius"/>
    </source>
</evidence>
<feature type="region of interest" description="Disordered" evidence="1">
    <location>
        <begin position="1"/>
        <end position="45"/>
    </location>
</feature>
<evidence type="ECO:0000256" key="1">
    <source>
        <dbReference type="SAM" id="MobiDB-lite"/>
    </source>
</evidence>
<feature type="transmembrane region" description="Helical" evidence="2">
    <location>
        <begin position="260"/>
        <end position="277"/>
    </location>
</feature>